<dbReference type="OrthoDB" id="5152335at2759"/>
<feature type="compositionally biased region" description="Polar residues" evidence="1">
    <location>
        <begin position="297"/>
        <end position="310"/>
    </location>
</feature>
<feature type="region of interest" description="Disordered" evidence="1">
    <location>
        <begin position="49"/>
        <end position="82"/>
    </location>
</feature>
<organism evidence="3 4">
    <name type="scientific">Clonostachys rhizophaga</name>
    <dbReference type="NCBI Taxonomy" id="160324"/>
    <lineage>
        <taxon>Eukaryota</taxon>
        <taxon>Fungi</taxon>
        <taxon>Dikarya</taxon>
        <taxon>Ascomycota</taxon>
        <taxon>Pezizomycotina</taxon>
        <taxon>Sordariomycetes</taxon>
        <taxon>Hypocreomycetidae</taxon>
        <taxon>Hypocreales</taxon>
        <taxon>Bionectriaceae</taxon>
        <taxon>Clonostachys</taxon>
    </lineage>
</organism>
<evidence type="ECO:0000256" key="1">
    <source>
        <dbReference type="SAM" id="MobiDB-lite"/>
    </source>
</evidence>
<feature type="compositionally biased region" description="Polar residues" evidence="1">
    <location>
        <begin position="227"/>
        <end position="240"/>
    </location>
</feature>
<evidence type="ECO:0000313" key="4">
    <source>
        <dbReference type="Proteomes" id="UP000696573"/>
    </source>
</evidence>
<dbReference type="Proteomes" id="UP000696573">
    <property type="component" value="Unassembled WGS sequence"/>
</dbReference>
<keyword evidence="4" id="KW-1185">Reference proteome</keyword>
<dbReference type="EMBL" id="CABFNQ020000743">
    <property type="protein sequence ID" value="CAH0031590.1"/>
    <property type="molecule type" value="Genomic_DNA"/>
</dbReference>
<name>A0A9N9VVB4_9HYPO</name>
<gene>
    <name evidence="3" type="ORF">CRHIZ90672A_00014398</name>
</gene>
<accession>A0A9N9VVB4</accession>
<sequence>MVAIKQLSAIPIVLALSSAVVASDVSGDIVARDENVDLGVRVNNGGDIAPDLEARGAGMSKPKTEKPKPKISNPKLIGGTNPIAMNGNALKPANHRSSTVSTTSSNGDPFYLEKYVKKGKRDEEIYERDEDDLFERDEDEELFERDFEDDLYERDFMDELYERYFEDDLYERDFDDELFEREFEDELYARGAGMSKPKTEKPKPKISKPTLIGGTHPIAMSGGGKSSGNRASKASSTSSHGDPFYLEKYVKKGKRGLGARGAGMSKPKTEKPKPKISNPKLIGGTHPVTMSGGGKSSGNRASKASSTSSHGDPFYLEKYVKKGKRGLGARGAGMSKPKTEKPKPKISNPKLIGGTHPITMSGGGKSSGNRASKASSTSSHGDPFYLEKYVKKGKRFY</sequence>
<dbReference type="AlphaFoldDB" id="A0A9N9VVB4"/>
<proteinExistence type="predicted"/>
<comment type="caution">
    <text evidence="3">The sequence shown here is derived from an EMBL/GenBank/DDBJ whole genome shotgun (WGS) entry which is preliminary data.</text>
</comment>
<feature type="region of interest" description="Disordered" evidence="1">
    <location>
        <begin position="190"/>
        <end position="385"/>
    </location>
</feature>
<evidence type="ECO:0000256" key="2">
    <source>
        <dbReference type="SAM" id="SignalP"/>
    </source>
</evidence>
<protein>
    <submittedName>
        <fullName evidence="3">Uncharacterized protein</fullName>
    </submittedName>
</protein>
<feature type="compositionally biased region" description="Polar residues" evidence="1">
    <location>
        <begin position="367"/>
        <end position="380"/>
    </location>
</feature>
<feature type="signal peptide" evidence="2">
    <location>
        <begin position="1"/>
        <end position="22"/>
    </location>
</feature>
<reference evidence="3" key="1">
    <citation type="submission" date="2021-10" db="EMBL/GenBank/DDBJ databases">
        <authorList>
            <person name="Piombo E."/>
        </authorList>
    </citation>
    <scope>NUCLEOTIDE SEQUENCE</scope>
</reference>
<feature type="chain" id="PRO_5040511949" evidence="2">
    <location>
        <begin position="23"/>
        <end position="397"/>
    </location>
</feature>
<evidence type="ECO:0000313" key="3">
    <source>
        <dbReference type="EMBL" id="CAH0031590.1"/>
    </source>
</evidence>
<keyword evidence="2" id="KW-0732">Signal</keyword>